<dbReference type="Pfam" id="PF01753">
    <property type="entry name" value="zf-MYND"/>
    <property type="match status" value="1"/>
</dbReference>
<dbReference type="SUPFAM" id="SSF144232">
    <property type="entry name" value="HIT/MYND zinc finger-like"/>
    <property type="match status" value="1"/>
</dbReference>
<organism evidence="1 2">
    <name type="scientific">Rhodnius prolixus</name>
    <name type="common">Triatomid bug</name>
    <dbReference type="NCBI Taxonomy" id="13249"/>
    <lineage>
        <taxon>Eukaryota</taxon>
        <taxon>Metazoa</taxon>
        <taxon>Ecdysozoa</taxon>
        <taxon>Arthropoda</taxon>
        <taxon>Hexapoda</taxon>
        <taxon>Insecta</taxon>
        <taxon>Pterygota</taxon>
        <taxon>Neoptera</taxon>
        <taxon>Paraneoptera</taxon>
        <taxon>Hemiptera</taxon>
        <taxon>Heteroptera</taxon>
        <taxon>Panheteroptera</taxon>
        <taxon>Cimicomorpha</taxon>
        <taxon>Reduviidae</taxon>
        <taxon>Triatominae</taxon>
        <taxon>Rhodnius</taxon>
    </lineage>
</organism>
<dbReference type="PROSITE" id="PS01360">
    <property type="entry name" value="ZF_MYND_1"/>
    <property type="match status" value="1"/>
</dbReference>
<evidence type="ECO:0000313" key="1">
    <source>
        <dbReference type="EnsemblMetazoa" id="RPRC006656-PA"/>
    </source>
</evidence>
<dbReference type="Gene3D" id="6.10.140.2220">
    <property type="match status" value="1"/>
</dbReference>
<dbReference type="HOGENOM" id="CLU_2801391_0_0_1"/>
<dbReference type="VEuPathDB" id="VectorBase:RPRC006656"/>
<name>T1HRI6_RHOPR</name>
<dbReference type="AlphaFoldDB" id="T1HRI6"/>
<proteinExistence type="predicted"/>
<accession>T1HRI6</accession>
<dbReference type="InParanoid" id="T1HRI6"/>
<dbReference type="STRING" id="13249.T1HRI6"/>
<dbReference type="EMBL" id="ACPB03046595">
    <property type="status" value="NOT_ANNOTATED_CDS"/>
    <property type="molecule type" value="Genomic_DNA"/>
</dbReference>
<keyword evidence="2" id="KW-1185">Reference proteome</keyword>
<dbReference type="InterPro" id="IPR002893">
    <property type="entry name" value="Znf_MYND"/>
</dbReference>
<dbReference type="Proteomes" id="UP000015103">
    <property type="component" value="Unassembled WGS sequence"/>
</dbReference>
<protein>
    <submittedName>
        <fullName evidence="1">MYND-type domain-containing protein</fullName>
    </submittedName>
</protein>
<dbReference type="PROSITE" id="PS50865">
    <property type="entry name" value="ZF_MYND_2"/>
    <property type="match status" value="1"/>
</dbReference>
<sequence>DKGKYSGIMVLSGTCNICGKPAKNRCASCLNVAYCCKEHQKADWRKHKQQCTVFCVSKDGQNTGDHMT</sequence>
<dbReference type="EnsemblMetazoa" id="RPRC006656-RA">
    <property type="protein sequence ID" value="RPRC006656-PA"/>
    <property type="gene ID" value="RPRC006656"/>
</dbReference>
<reference evidence="1" key="1">
    <citation type="submission" date="2015-05" db="UniProtKB">
        <authorList>
            <consortium name="EnsemblMetazoa"/>
        </authorList>
    </citation>
    <scope>IDENTIFICATION</scope>
</reference>
<evidence type="ECO:0000313" key="2">
    <source>
        <dbReference type="Proteomes" id="UP000015103"/>
    </source>
</evidence>